<dbReference type="EMBL" id="LCZI01000632">
    <property type="protein sequence ID" value="KKZ65493.1"/>
    <property type="molecule type" value="Genomic_DNA"/>
</dbReference>
<accession>A0A0G2I4Y5</accession>
<proteinExistence type="predicted"/>
<protein>
    <submittedName>
        <fullName evidence="1">Uncharacterized protein</fullName>
    </submittedName>
</protein>
<dbReference type="VEuPathDB" id="FungiDB:EMCG_08683"/>
<reference evidence="2" key="1">
    <citation type="journal article" date="2015" name="PLoS Genet.">
        <title>The dynamic genome and transcriptome of the human fungal pathogen Blastomyces and close relative Emmonsia.</title>
        <authorList>
            <person name="Munoz J.F."/>
            <person name="Gauthier G.M."/>
            <person name="Desjardins C.A."/>
            <person name="Gallo J.E."/>
            <person name="Holder J."/>
            <person name="Sullivan T.D."/>
            <person name="Marty A.J."/>
            <person name="Carmen J.C."/>
            <person name="Chen Z."/>
            <person name="Ding L."/>
            <person name="Gujja S."/>
            <person name="Magrini V."/>
            <person name="Misas E."/>
            <person name="Mitreva M."/>
            <person name="Priest M."/>
            <person name="Saif S."/>
            <person name="Whiston E.A."/>
            <person name="Young S."/>
            <person name="Zeng Q."/>
            <person name="Goldman W.E."/>
            <person name="Mardis E.R."/>
            <person name="Taylor J.W."/>
            <person name="McEwen J.G."/>
            <person name="Clay O.K."/>
            <person name="Klein B.S."/>
            <person name="Cuomo C.A."/>
        </authorList>
    </citation>
    <scope>NUCLEOTIDE SEQUENCE [LARGE SCALE GENOMIC DNA]</scope>
    <source>
        <strain evidence="2">UAMH 3008</strain>
    </source>
</reference>
<name>A0A0G2I4Y5_9EURO</name>
<comment type="caution">
    <text evidence="1">The sequence shown here is derived from an EMBL/GenBank/DDBJ whole genome shotgun (WGS) entry which is preliminary data.</text>
</comment>
<sequence>MGRRKKSYFSPRLGGRMNHEQVPCRMKISKSYLRQASKFLQAFQKVLMSPAPPQDRKVSQIEPSCLLRLDQAHVASKICSIQMILRLCLILLNA</sequence>
<dbReference type="OrthoDB" id="10357173at2759"/>
<organism evidence="1 2">
    <name type="scientific">[Emmonsia] crescens</name>
    <dbReference type="NCBI Taxonomy" id="73230"/>
    <lineage>
        <taxon>Eukaryota</taxon>
        <taxon>Fungi</taxon>
        <taxon>Dikarya</taxon>
        <taxon>Ascomycota</taxon>
        <taxon>Pezizomycotina</taxon>
        <taxon>Eurotiomycetes</taxon>
        <taxon>Eurotiomycetidae</taxon>
        <taxon>Onygenales</taxon>
        <taxon>Ajellomycetaceae</taxon>
        <taxon>Emergomyces</taxon>
    </lineage>
</organism>
<evidence type="ECO:0000313" key="2">
    <source>
        <dbReference type="Proteomes" id="UP000034164"/>
    </source>
</evidence>
<dbReference type="Proteomes" id="UP000034164">
    <property type="component" value="Unassembled WGS sequence"/>
</dbReference>
<dbReference type="AlphaFoldDB" id="A0A0G2I4Y5"/>
<gene>
    <name evidence="1" type="ORF">EMCG_08683</name>
</gene>
<evidence type="ECO:0000313" key="1">
    <source>
        <dbReference type="EMBL" id="KKZ65493.1"/>
    </source>
</evidence>